<gene>
    <name evidence="2" type="ORF">GCM10010307_41140</name>
</gene>
<evidence type="ECO:0000313" key="3">
    <source>
        <dbReference type="Proteomes" id="UP001500151"/>
    </source>
</evidence>
<proteinExistence type="predicted"/>
<comment type="caution">
    <text evidence="2">The sequence shown here is derived from an EMBL/GenBank/DDBJ whole genome shotgun (WGS) entry which is preliminary data.</text>
</comment>
<feature type="region of interest" description="Disordered" evidence="1">
    <location>
        <begin position="37"/>
        <end position="62"/>
    </location>
</feature>
<evidence type="ECO:0008006" key="4">
    <source>
        <dbReference type="Google" id="ProtNLM"/>
    </source>
</evidence>
<evidence type="ECO:0000256" key="1">
    <source>
        <dbReference type="SAM" id="MobiDB-lite"/>
    </source>
</evidence>
<feature type="compositionally biased region" description="Basic and acidic residues" evidence="1">
    <location>
        <begin position="39"/>
        <end position="56"/>
    </location>
</feature>
<feature type="region of interest" description="Disordered" evidence="1">
    <location>
        <begin position="87"/>
        <end position="198"/>
    </location>
</feature>
<name>A0ABP6DEL7_9ACTN</name>
<dbReference type="RefSeq" id="WP_344391805.1">
    <property type="nucleotide sequence ID" value="NZ_BAAASJ010000039.1"/>
</dbReference>
<protein>
    <recommendedName>
        <fullName evidence="4">Translation initiation factor IF-2</fullName>
    </recommendedName>
</protein>
<sequence length="198" mass="20367">MGERHDAPALEAVLAAAVRADSLDPGAEDRARAAYRAARQTEAHGARTRRRDDWRPRAHRRLGRSLRATLAALLTSATLGGVAIASIGSVGTSDDDSGVPRPSKSAPDRTAEDPDATPGTPGHRDGFSGRPSARPPSARDREAGPSGRPVKKPSSPDPRTGDGPTTPNKPAEPGKPGKAAVPPKNPGGGPTPTKGTKN</sequence>
<feature type="compositionally biased region" description="Low complexity" evidence="1">
    <location>
        <begin position="157"/>
        <end position="182"/>
    </location>
</feature>
<reference evidence="3" key="1">
    <citation type="journal article" date="2019" name="Int. J. Syst. Evol. Microbiol.">
        <title>The Global Catalogue of Microorganisms (GCM) 10K type strain sequencing project: providing services to taxonomists for standard genome sequencing and annotation.</title>
        <authorList>
            <consortium name="The Broad Institute Genomics Platform"/>
            <consortium name="The Broad Institute Genome Sequencing Center for Infectious Disease"/>
            <person name="Wu L."/>
            <person name="Ma J."/>
        </authorList>
    </citation>
    <scope>NUCLEOTIDE SEQUENCE [LARGE SCALE GENOMIC DNA]</scope>
    <source>
        <strain evidence="3">JCM 4524</strain>
    </source>
</reference>
<dbReference type="EMBL" id="BAAASJ010000039">
    <property type="protein sequence ID" value="GAA2640608.1"/>
    <property type="molecule type" value="Genomic_DNA"/>
</dbReference>
<organism evidence="2 3">
    <name type="scientific">Streptomyces vastus</name>
    <dbReference type="NCBI Taxonomy" id="285451"/>
    <lineage>
        <taxon>Bacteria</taxon>
        <taxon>Bacillati</taxon>
        <taxon>Actinomycetota</taxon>
        <taxon>Actinomycetes</taxon>
        <taxon>Kitasatosporales</taxon>
        <taxon>Streptomycetaceae</taxon>
        <taxon>Streptomyces</taxon>
    </lineage>
</organism>
<dbReference type="Proteomes" id="UP001500151">
    <property type="component" value="Unassembled WGS sequence"/>
</dbReference>
<accession>A0ABP6DEL7</accession>
<keyword evidence="3" id="KW-1185">Reference proteome</keyword>
<evidence type="ECO:0000313" key="2">
    <source>
        <dbReference type="EMBL" id="GAA2640608.1"/>
    </source>
</evidence>